<dbReference type="Gramene" id="Pp3c16_15090V3.1">
    <property type="protein sequence ID" value="PAC:32986063.CDS.1"/>
    <property type="gene ID" value="Pp3c16_15090"/>
</dbReference>
<evidence type="ECO:0000313" key="2">
    <source>
        <dbReference type="EnsemblPlants" id="PAC:32986063.CDS.1"/>
    </source>
</evidence>
<gene>
    <name evidence="1" type="ORF">PHYPA_021000</name>
</gene>
<dbReference type="PaxDb" id="3218-PP1S15_42V6.1"/>
<organism evidence="1">
    <name type="scientific">Physcomitrium patens</name>
    <name type="common">Spreading-leaved earth moss</name>
    <name type="synonym">Physcomitrella patens</name>
    <dbReference type="NCBI Taxonomy" id="3218"/>
    <lineage>
        <taxon>Eukaryota</taxon>
        <taxon>Viridiplantae</taxon>
        <taxon>Streptophyta</taxon>
        <taxon>Embryophyta</taxon>
        <taxon>Bryophyta</taxon>
        <taxon>Bryophytina</taxon>
        <taxon>Bryopsida</taxon>
        <taxon>Funariidae</taxon>
        <taxon>Funariales</taxon>
        <taxon>Funariaceae</taxon>
        <taxon>Physcomitrium</taxon>
    </lineage>
</organism>
<evidence type="ECO:0000313" key="3">
    <source>
        <dbReference type="Proteomes" id="UP000006727"/>
    </source>
</evidence>
<dbReference type="EMBL" id="ABEU02000016">
    <property type="protein sequence ID" value="PNR37890.1"/>
    <property type="molecule type" value="Genomic_DNA"/>
</dbReference>
<dbReference type="Proteomes" id="UP000006727">
    <property type="component" value="Chromosome 16"/>
</dbReference>
<sequence length="51" mass="6023">MDFSSIARIMTLRMDMFGPVFTDLEDMTFLCSFCSHVREASARHQIGDWRY</sequence>
<protein>
    <submittedName>
        <fullName evidence="1 2">Uncharacterized protein</fullName>
    </submittedName>
</protein>
<dbReference type="EnsemblPlants" id="Pp3c16_15090V3.2">
    <property type="protein sequence ID" value="PAC:32986064.CDS.1"/>
    <property type="gene ID" value="Pp3c16_15090"/>
</dbReference>
<reference evidence="2" key="3">
    <citation type="submission" date="2020-12" db="UniProtKB">
        <authorList>
            <consortium name="EnsemblPlants"/>
        </authorList>
    </citation>
    <scope>IDENTIFICATION</scope>
</reference>
<proteinExistence type="predicted"/>
<dbReference type="AlphaFoldDB" id="A0A2K1J8L9"/>
<dbReference type="Gramene" id="Pp3c16_15090V3.2">
    <property type="protein sequence ID" value="PAC:32986064.CDS.1"/>
    <property type="gene ID" value="Pp3c16_15090"/>
</dbReference>
<keyword evidence="3" id="KW-1185">Reference proteome</keyword>
<reference evidence="1 3" key="1">
    <citation type="journal article" date="2008" name="Science">
        <title>The Physcomitrella genome reveals evolutionary insights into the conquest of land by plants.</title>
        <authorList>
            <person name="Rensing S."/>
            <person name="Lang D."/>
            <person name="Zimmer A."/>
            <person name="Terry A."/>
            <person name="Salamov A."/>
            <person name="Shapiro H."/>
            <person name="Nishiyama T."/>
            <person name="Perroud P.-F."/>
            <person name="Lindquist E."/>
            <person name="Kamisugi Y."/>
            <person name="Tanahashi T."/>
            <person name="Sakakibara K."/>
            <person name="Fujita T."/>
            <person name="Oishi K."/>
            <person name="Shin-I T."/>
            <person name="Kuroki Y."/>
            <person name="Toyoda A."/>
            <person name="Suzuki Y."/>
            <person name="Hashimoto A."/>
            <person name="Yamaguchi K."/>
            <person name="Sugano A."/>
            <person name="Kohara Y."/>
            <person name="Fujiyama A."/>
            <person name="Anterola A."/>
            <person name="Aoki S."/>
            <person name="Ashton N."/>
            <person name="Barbazuk W.B."/>
            <person name="Barker E."/>
            <person name="Bennetzen J."/>
            <person name="Bezanilla M."/>
            <person name="Blankenship R."/>
            <person name="Cho S.H."/>
            <person name="Dutcher S."/>
            <person name="Estelle M."/>
            <person name="Fawcett J.A."/>
            <person name="Gundlach H."/>
            <person name="Hanada K."/>
            <person name="Heyl A."/>
            <person name="Hicks K.A."/>
            <person name="Hugh J."/>
            <person name="Lohr M."/>
            <person name="Mayer K."/>
            <person name="Melkozernov A."/>
            <person name="Murata T."/>
            <person name="Nelson D."/>
            <person name="Pils B."/>
            <person name="Prigge M."/>
            <person name="Reiss B."/>
            <person name="Renner T."/>
            <person name="Rombauts S."/>
            <person name="Rushton P."/>
            <person name="Sanderfoot A."/>
            <person name="Schween G."/>
            <person name="Shiu S.-H."/>
            <person name="Stueber K."/>
            <person name="Theodoulou F.L."/>
            <person name="Tu H."/>
            <person name="Van de Peer Y."/>
            <person name="Verrier P.J."/>
            <person name="Waters E."/>
            <person name="Wood A."/>
            <person name="Yang L."/>
            <person name="Cove D."/>
            <person name="Cuming A."/>
            <person name="Hasebe M."/>
            <person name="Lucas S."/>
            <person name="Mishler D.B."/>
            <person name="Reski R."/>
            <person name="Grigoriev I."/>
            <person name="Quatrano R.S."/>
            <person name="Boore J.L."/>
        </authorList>
    </citation>
    <scope>NUCLEOTIDE SEQUENCE [LARGE SCALE GENOMIC DNA]</scope>
    <source>
        <strain evidence="2 3">cv. Gransden 2004</strain>
    </source>
</reference>
<evidence type="ECO:0000313" key="1">
    <source>
        <dbReference type="EMBL" id="PNR37890.1"/>
    </source>
</evidence>
<dbReference type="InParanoid" id="A0A2K1J8L9"/>
<reference evidence="1 3" key="2">
    <citation type="journal article" date="2018" name="Plant J.">
        <title>The Physcomitrella patens chromosome-scale assembly reveals moss genome structure and evolution.</title>
        <authorList>
            <person name="Lang D."/>
            <person name="Ullrich K.K."/>
            <person name="Murat F."/>
            <person name="Fuchs J."/>
            <person name="Jenkins J."/>
            <person name="Haas F.B."/>
            <person name="Piednoel M."/>
            <person name="Gundlach H."/>
            <person name="Van Bel M."/>
            <person name="Meyberg R."/>
            <person name="Vives C."/>
            <person name="Morata J."/>
            <person name="Symeonidi A."/>
            <person name="Hiss M."/>
            <person name="Muchero W."/>
            <person name="Kamisugi Y."/>
            <person name="Saleh O."/>
            <person name="Blanc G."/>
            <person name="Decker E.L."/>
            <person name="van Gessel N."/>
            <person name="Grimwood J."/>
            <person name="Hayes R.D."/>
            <person name="Graham S.W."/>
            <person name="Gunter L.E."/>
            <person name="McDaniel S.F."/>
            <person name="Hoernstein S.N.W."/>
            <person name="Larsson A."/>
            <person name="Li F.W."/>
            <person name="Perroud P.F."/>
            <person name="Phillips J."/>
            <person name="Ranjan P."/>
            <person name="Rokshar D.S."/>
            <person name="Rothfels C.J."/>
            <person name="Schneider L."/>
            <person name="Shu S."/>
            <person name="Stevenson D.W."/>
            <person name="Thummler F."/>
            <person name="Tillich M."/>
            <person name="Villarreal Aguilar J.C."/>
            <person name="Widiez T."/>
            <person name="Wong G.K."/>
            <person name="Wymore A."/>
            <person name="Zhang Y."/>
            <person name="Zimmer A.D."/>
            <person name="Quatrano R.S."/>
            <person name="Mayer K.F.X."/>
            <person name="Goodstein D."/>
            <person name="Casacuberta J.M."/>
            <person name="Vandepoele K."/>
            <person name="Reski R."/>
            <person name="Cuming A.C."/>
            <person name="Tuskan G.A."/>
            <person name="Maumus F."/>
            <person name="Salse J."/>
            <person name="Schmutz J."/>
            <person name="Rensing S.A."/>
        </authorList>
    </citation>
    <scope>NUCLEOTIDE SEQUENCE [LARGE SCALE GENOMIC DNA]</scope>
    <source>
        <strain evidence="2 3">cv. Gransden 2004</strain>
    </source>
</reference>
<name>A0A2K1J8L9_PHYPA</name>
<dbReference type="EnsemblPlants" id="Pp3c16_15090V3.1">
    <property type="protein sequence ID" value="PAC:32986063.CDS.1"/>
    <property type="gene ID" value="Pp3c16_15090"/>
</dbReference>
<accession>A0A2K1J8L9</accession>